<sequence length="60" mass="6752">MAQSFRTNNRCSSQTATMAKSLAKYFTFTPQPQESGLETPGPIRPTDFDWGKVLLFAYCN</sequence>
<organism evidence="1 2">
    <name type="scientific">Drosophila yakuba</name>
    <name type="common">Fruit fly</name>
    <dbReference type="NCBI Taxonomy" id="7245"/>
    <lineage>
        <taxon>Eukaryota</taxon>
        <taxon>Metazoa</taxon>
        <taxon>Ecdysozoa</taxon>
        <taxon>Arthropoda</taxon>
        <taxon>Hexapoda</taxon>
        <taxon>Insecta</taxon>
        <taxon>Pterygota</taxon>
        <taxon>Neoptera</taxon>
        <taxon>Endopterygota</taxon>
        <taxon>Diptera</taxon>
        <taxon>Brachycera</taxon>
        <taxon>Muscomorpha</taxon>
        <taxon>Ephydroidea</taxon>
        <taxon>Drosophilidae</taxon>
        <taxon>Drosophila</taxon>
        <taxon>Sophophora</taxon>
    </lineage>
</organism>
<accession>A0A0R1E5X0</accession>
<dbReference type="AlphaFoldDB" id="A0A0R1E5X0"/>
<keyword evidence="2" id="KW-1185">Reference proteome</keyword>
<dbReference type="Proteomes" id="UP000002282">
    <property type="component" value="Chromosome 3R"/>
</dbReference>
<evidence type="ECO:0000313" key="2">
    <source>
        <dbReference type="Proteomes" id="UP000002282"/>
    </source>
</evidence>
<evidence type="ECO:0000313" key="1">
    <source>
        <dbReference type="EMBL" id="KRK04431.1"/>
    </source>
</evidence>
<name>A0A0R1E5X0_DROYA</name>
<protein>
    <submittedName>
        <fullName evidence="1">Uncharacterized protein</fullName>
    </submittedName>
</protein>
<dbReference type="KEGG" id="dya:Dyak_GE28816"/>
<reference evidence="1 2" key="1">
    <citation type="journal article" date="2007" name="Nature">
        <title>Evolution of genes and genomes on the Drosophila phylogeny.</title>
        <authorList>
            <consortium name="Drosophila 12 Genomes Consortium"/>
            <person name="Clark A.G."/>
            <person name="Eisen M.B."/>
            <person name="Smith D.R."/>
            <person name="Bergman C.M."/>
            <person name="Oliver B."/>
            <person name="Markow T.A."/>
            <person name="Kaufman T.C."/>
            <person name="Kellis M."/>
            <person name="Gelbart W."/>
            <person name="Iyer V.N."/>
            <person name="Pollard D.A."/>
            <person name="Sackton T.B."/>
            <person name="Larracuente A.M."/>
            <person name="Singh N.D."/>
            <person name="Abad J.P."/>
            <person name="Abt D.N."/>
            <person name="Adryan B."/>
            <person name="Aguade M."/>
            <person name="Akashi H."/>
            <person name="Anderson W.W."/>
            <person name="Aquadro C.F."/>
            <person name="Ardell D.H."/>
            <person name="Arguello R."/>
            <person name="Artieri C.G."/>
            <person name="Barbash D.A."/>
            <person name="Barker D."/>
            <person name="Barsanti P."/>
            <person name="Batterham P."/>
            <person name="Batzoglou S."/>
            <person name="Begun D."/>
            <person name="Bhutkar A."/>
            <person name="Blanco E."/>
            <person name="Bosak S.A."/>
            <person name="Bradley R.K."/>
            <person name="Brand A.D."/>
            <person name="Brent M.R."/>
            <person name="Brooks A.N."/>
            <person name="Brown R.H."/>
            <person name="Butlin R.K."/>
            <person name="Caggese C."/>
            <person name="Calvi B.R."/>
            <person name="Bernardo de Carvalho A."/>
            <person name="Caspi A."/>
            <person name="Castrezana S."/>
            <person name="Celniker S.E."/>
            <person name="Chang J.L."/>
            <person name="Chapple C."/>
            <person name="Chatterji S."/>
            <person name="Chinwalla A."/>
            <person name="Civetta A."/>
            <person name="Clifton S.W."/>
            <person name="Comeron J.M."/>
            <person name="Costello J.C."/>
            <person name="Coyne J.A."/>
            <person name="Daub J."/>
            <person name="David R.G."/>
            <person name="Delcher A.L."/>
            <person name="Delehaunty K."/>
            <person name="Do C.B."/>
            <person name="Ebling H."/>
            <person name="Edwards K."/>
            <person name="Eickbush T."/>
            <person name="Evans J.D."/>
            <person name="Filipski A."/>
            <person name="Findeiss S."/>
            <person name="Freyhult E."/>
            <person name="Fulton L."/>
            <person name="Fulton R."/>
            <person name="Garcia A.C."/>
            <person name="Gardiner A."/>
            <person name="Garfield D.A."/>
            <person name="Garvin B.E."/>
            <person name="Gibson G."/>
            <person name="Gilbert D."/>
            <person name="Gnerre S."/>
            <person name="Godfrey J."/>
            <person name="Good R."/>
            <person name="Gotea V."/>
            <person name="Gravely B."/>
            <person name="Greenberg A.J."/>
            <person name="Griffiths-Jones S."/>
            <person name="Gross S."/>
            <person name="Guigo R."/>
            <person name="Gustafson E.A."/>
            <person name="Haerty W."/>
            <person name="Hahn M.W."/>
            <person name="Halligan D.L."/>
            <person name="Halpern A.L."/>
            <person name="Halter G.M."/>
            <person name="Han M.V."/>
            <person name="Heger A."/>
            <person name="Hillier L."/>
            <person name="Hinrichs A.S."/>
            <person name="Holmes I."/>
            <person name="Hoskins R.A."/>
            <person name="Hubisz M.J."/>
            <person name="Hultmark D."/>
            <person name="Huntley M.A."/>
            <person name="Jaffe D.B."/>
            <person name="Jagadeeshan S."/>
            <person name="Jeck W.R."/>
            <person name="Johnson J."/>
            <person name="Jones C.D."/>
            <person name="Jordan W.C."/>
            <person name="Karpen G.H."/>
            <person name="Kataoka E."/>
            <person name="Keightley P.D."/>
            <person name="Kheradpour P."/>
            <person name="Kirkness E.F."/>
            <person name="Koerich L.B."/>
            <person name="Kristiansen K."/>
            <person name="Kudrna D."/>
            <person name="Kulathinal R.J."/>
            <person name="Kumar S."/>
            <person name="Kwok R."/>
            <person name="Lander E."/>
            <person name="Langley C.H."/>
            <person name="Lapoint R."/>
            <person name="Lazzaro B.P."/>
            <person name="Lee S.J."/>
            <person name="Levesque L."/>
            <person name="Li R."/>
            <person name="Lin C.F."/>
            <person name="Lin M.F."/>
            <person name="Lindblad-Toh K."/>
            <person name="Llopart A."/>
            <person name="Long M."/>
            <person name="Low L."/>
            <person name="Lozovsky E."/>
            <person name="Lu J."/>
            <person name="Luo M."/>
            <person name="Machado C.A."/>
            <person name="Makalowski W."/>
            <person name="Marzo M."/>
            <person name="Matsuda M."/>
            <person name="Matzkin L."/>
            <person name="McAllister B."/>
            <person name="McBride C.S."/>
            <person name="McKernan B."/>
            <person name="McKernan K."/>
            <person name="Mendez-Lago M."/>
            <person name="Minx P."/>
            <person name="Mollenhauer M.U."/>
            <person name="Montooth K."/>
            <person name="Mount S.M."/>
            <person name="Mu X."/>
            <person name="Myers E."/>
            <person name="Negre B."/>
            <person name="Newfeld S."/>
            <person name="Nielsen R."/>
            <person name="Noor M.A."/>
            <person name="O'Grady P."/>
            <person name="Pachter L."/>
            <person name="Papaceit M."/>
            <person name="Parisi M.J."/>
            <person name="Parisi M."/>
            <person name="Parts L."/>
            <person name="Pedersen J.S."/>
            <person name="Pesole G."/>
            <person name="Phillippy A.M."/>
            <person name="Ponting C.P."/>
            <person name="Pop M."/>
            <person name="Porcelli D."/>
            <person name="Powell J.R."/>
            <person name="Prohaska S."/>
            <person name="Pruitt K."/>
            <person name="Puig M."/>
            <person name="Quesneville H."/>
            <person name="Ram K.R."/>
            <person name="Rand D."/>
            <person name="Rasmussen M.D."/>
            <person name="Reed L.K."/>
            <person name="Reenan R."/>
            <person name="Reily A."/>
            <person name="Remington K.A."/>
            <person name="Rieger T.T."/>
            <person name="Ritchie M.G."/>
            <person name="Robin C."/>
            <person name="Rogers Y.H."/>
            <person name="Rohde C."/>
            <person name="Rozas J."/>
            <person name="Rubenfield M.J."/>
            <person name="Ruiz A."/>
            <person name="Russo S."/>
            <person name="Salzberg S.L."/>
            <person name="Sanchez-Gracia A."/>
            <person name="Saranga D.J."/>
            <person name="Sato H."/>
            <person name="Schaeffer S.W."/>
            <person name="Schatz M.C."/>
            <person name="Schlenke T."/>
            <person name="Schwartz R."/>
            <person name="Segarra C."/>
            <person name="Singh R.S."/>
            <person name="Sirot L."/>
            <person name="Sirota M."/>
            <person name="Sisneros N.B."/>
            <person name="Smith C.D."/>
            <person name="Smith T.F."/>
            <person name="Spieth J."/>
            <person name="Stage D.E."/>
            <person name="Stark A."/>
            <person name="Stephan W."/>
            <person name="Strausberg R.L."/>
            <person name="Strempel S."/>
            <person name="Sturgill D."/>
            <person name="Sutton G."/>
            <person name="Sutton G.G."/>
            <person name="Tao W."/>
            <person name="Teichmann S."/>
            <person name="Tobari Y.N."/>
            <person name="Tomimura Y."/>
            <person name="Tsolas J.M."/>
            <person name="Valente V.L."/>
            <person name="Venter E."/>
            <person name="Venter J.C."/>
            <person name="Vicario S."/>
            <person name="Vieira F.G."/>
            <person name="Vilella A.J."/>
            <person name="Villasante A."/>
            <person name="Walenz B."/>
            <person name="Wang J."/>
            <person name="Wasserman M."/>
            <person name="Watts T."/>
            <person name="Wilson D."/>
            <person name="Wilson R.K."/>
            <person name="Wing R.A."/>
            <person name="Wolfner M.F."/>
            <person name="Wong A."/>
            <person name="Wong G.K."/>
            <person name="Wu C.I."/>
            <person name="Wu G."/>
            <person name="Yamamoto D."/>
            <person name="Yang H.P."/>
            <person name="Yang S.P."/>
            <person name="Yorke J.A."/>
            <person name="Yoshida K."/>
            <person name="Zdobnov E."/>
            <person name="Zhang P."/>
            <person name="Zhang Y."/>
            <person name="Zimin A.V."/>
            <person name="Baldwin J."/>
            <person name="Abdouelleil A."/>
            <person name="Abdulkadir J."/>
            <person name="Abebe A."/>
            <person name="Abera B."/>
            <person name="Abreu J."/>
            <person name="Acer S.C."/>
            <person name="Aftuck L."/>
            <person name="Alexander A."/>
            <person name="An P."/>
            <person name="Anderson E."/>
            <person name="Anderson S."/>
            <person name="Arachi H."/>
            <person name="Azer M."/>
            <person name="Bachantsang P."/>
            <person name="Barry A."/>
            <person name="Bayul T."/>
            <person name="Berlin A."/>
            <person name="Bessette D."/>
            <person name="Bloom T."/>
            <person name="Blye J."/>
            <person name="Boguslavskiy L."/>
            <person name="Bonnet C."/>
            <person name="Boukhgalter B."/>
            <person name="Bourzgui I."/>
            <person name="Brown A."/>
            <person name="Cahill P."/>
            <person name="Channer S."/>
            <person name="Cheshatsang Y."/>
            <person name="Chuda L."/>
            <person name="Citroen M."/>
            <person name="Collymore A."/>
            <person name="Cooke P."/>
            <person name="Costello M."/>
            <person name="D'Aco K."/>
            <person name="Daza R."/>
            <person name="De Haan G."/>
            <person name="DeGray S."/>
            <person name="DeMaso C."/>
            <person name="Dhargay N."/>
            <person name="Dooley K."/>
            <person name="Dooley E."/>
            <person name="Doricent M."/>
            <person name="Dorje P."/>
            <person name="Dorjee K."/>
            <person name="Dupes A."/>
            <person name="Elong R."/>
            <person name="Falk J."/>
            <person name="Farina A."/>
            <person name="Faro S."/>
            <person name="Ferguson D."/>
            <person name="Fisher S."/>
            <person name="Foley C.D."/>
            <person name="Franke A."/>
            <person name="Friedrich D."/>
            <person name="Gadbois L."/>
            <person name="Gearin G."/>
            <person name="Gearin C.R."/>
            <person name="Giannoukos G."/>
            <person name="Goode T."/>
            <person name="Graham J."/>
            <person name="Grandbois E."/>
            <person name="Grewal S."/>
            <person name="Gyaltsen K."/>
            <person name="Hafez N."/>
            <person name="Hagos B."/>
            <person name="Hall J."/>
            <person name="Henson C."/>
            <person name="Hollinger A."/>
            <person name="Honan T."/>
            <person name="Huard M.D."/>
            <person name="Hughes L."/>
            <person name="Hurhula B."/>
            <person name="Husby M.E."/>
            <person name="Kamat A."/>
            <person name="Kanga B."/>
            <person name="Kashin S."/>
            <person name="Khazanovich D."/>
            <person name="Kisner P."/>
            <person name="Lance K."/>
            <person name="Lara M."/>
            <person name="Lee W."/>
            <person name="Lennon N."/>
            <person name="Letendre F."/>
            <person name="LeVine R."/>
            <person name="Lipovsky A."/>
            <person name="Liu X."/>
            <person name="Liu J."/>
            <person name="Liu S."/>
            <person name="Lokyitsang T."/>
            <person name="Lokyitsang Y."/>
            <person name="Lubonja R."/>
            <person name="Lui A."/>
            <person name="MacDonald P."/>
            <person name="Magnisalis V."/>
            <person name="Maru K."/>
            <person name="Matthews C."/>
            <person name="McCusker W."/>
            <person name="McDonough S."/>
            <person name="Mehta T."/>
            <person name="Meldrim J."/>
            <person name="Meneus L."/>
            <person name="Mihai O."/>
            <person name="Mihalev A."/>
            <person name="Mihova T."/>
            <person name="Mittelman R."/>
            <person name="Mlenga V."/>
            <person name="Montmayeur A."/>
            <person name="Mulrain L."/>
            <person name="Navidi A."/>
            <person name="Naylor J."/>
            <person name="Negash T."/>
            <person name="Nguyen T."/>
            <person name="Nguyen N."/>
            <person name="Nicol R."/>
            <person name="Norbu C."/>
            <person name="Norbu N."/>
            <person name="Novod N."/>
            <person name="O'Neill B."/>
            <person name="Osman S."/>
            <person name="Markiewicz E."/>
            <person name="Oyono O.L."/>
            <person name="Patti C."/>
            <person name="Phunkhang P."/>
            <person name="Pierre F."/>
            <person name="Priest M."/>
            <person name="Raghuraman S."/>
            <person name="Rege F."/>
            <person name="Reyes R."/>
            <person name="Rise C."/>
            <person name="Rogov P."/>
            <person name="Ross K."/>
            <person name="Ryan E."/>
            <person name="Settipalli S."/>
            <person name="Shea T."/>
            <person name="Sherpa N."/>
            <person name="Shi L."/>
            <person name="Shih D."/>
            <person name="Sparrow T."/>
            <person name="Spaulding J."/>
            <person name="Stalker J."/>
            <person name="Stange-Thomann N."/>
            <person name="Stavropoulos S."/>
            <person name="Stone C."/>
            <person name="Strader C."/>
            <person name="Tesfaye S."/>
            <person name="Thomson T."/>
            <person name="Thoulutsang Y."/>
            <person name="Thoulutsang D."/>
            <person name="Topham K."/>
            <person name="Topping I."/>
            <person name="Tsamla T."/>
            <person name="Vassiliev H."/>
            <person name="Vo A."/>
            <person name="Wangchuk T."/>
            <person name="Wangdi T."/>
            <person name="Weiand M."/>
            <person name="Wilkinson J."/>
            <person name="Wilson A."/>
            <person name="Yadav S."/>
            <person name="Young G."/>
            <person name="Yu Q."/>
            <person name="Zembek L."/>
            <person name="Zhong D."/>
            <person name="Zimmer A."/>
            <person name="Zwirko Z."/>
            <person name="Jaffe D.B."/>
            <person name="Alvarez P."/>
            <person name="Brockman W."/>
            <person name="Butler J."/>
            <person name="Chin C."/>
            <person name="Gnerre S."/>
            <person name="Grabherr M."/>
            <person name="Kleber M."/>
            <person name="Mauceli E."/>
            <person name="MacCallum I."/>
        </authorList>
    </citation>
    <scope>NUCLEOTIDE SEQUENCE [LARGE SCALE GENOMIC DNA]</scope>
    <source>
        <strain evidence="2">Tai18E2 / Tucson 14021-0261.01</strain>
    </source>
</reference>
<dbReference type="EMBL" id="CM000160">
    <property type="protein sequence ID" value="KRK04431.1"/>
    <property type="molecule type" value="Genomic_DNA"/>
</dbReference>
<proteinExistence type="predicted"/>
<reference evidence="1 2" key="2">
    <citation type="journal article" date="2007" name="PLoS Biol.">
        <title>Principles of genome evolution in the Drosophila melanogaster species group.</title>
        <authorList>
            <person name="Ranz J.M."/>
            <person name="Maurin D."/>
            <person name="Chan Y.S."/>
            <person name="von Grotthuss M."/>
            <person name="Hillier L.W."/>
            <person name="Roote J."/>
            <person name="Ashburner M."/>
            <person name="Bergman C.M."/>
        </authorList>
    </citation>
    <scope>NUCLEOTIDE SEQUENCE [LARGE SCALE GENOMIC DNA]</scope>
    <source>
        <strain evidence="2">Tai18E2 / Tucson 14021-0261.01</strain>
    </source>
</reference>
<gene>
    <name evidence="1" type="primary">Dyak\GE28816</name>
    <name evidence="1" type="synonym">GE28816</name>
    <name evidence="1" type="ORF">Dyak_GE28816</name>
</gene>